<evidence type="ECO:0000256" key="4">
    <source>
        <dbReference type="ARBA" id="ARBA00023136"/>
    </source>
</evidence>
<keyword evidence="4 5" id="KW-0472">Membrane</keyword>
<gene>
    <name evidence="6" type="ORF">V5E97_27160</name>
</gene>
<feature type="transmembrane region" description="Helical" evidence="5">
    <location>
        <begin position="53"/>
        <end position="73"/>
    </location>
</feature>
<dbReference type="AlphaFoldDB" id="A0AAU7CA38"/>
<evidence type="ECO:0000256" key="3">
    <source>
        <dbReference type="ARBA" id="ARBA00022989"/>
    </source>
</evidence>
<accession>A0AAU7CA38</accession>
<comment type="subcellular location">
    <subcellularLocation>
        <location evidence="1">Membrane</location>
        <topology evidence="1">Multi-pass membrane protein</topology>
    </subcellularLocation>
</comment>
<evidence type="ECO:0000256" key="2">
    <source>
        <dbReference type="ARBA" id="ARBA00022692"/>
    </source>
</evidence>
<feature type="transmembrane region" description="Helical" evidence="5">
    <location>
        <begin position="12"/>
        <end position="33"/>
    </location>
</feature>
<dbReference type="Pfam" id="PF07681">
    <property type="entry name" value="DoxX"/>
    <property type="match status" value="1"/>
</dbReference>
<reference evidence="6" key="1">
    <citation type="submission" date="2024-05" db="EMBL/GenBank/DDBJ databases">
        <title>Planctomycetes of the genus Singulisphaera possess chitinolytic capabilities.</title>
        <authorList>
            <person name="Ivanova A."/>
        </authorList>
    </citation>
    <scope>NUCLEOTIDE SEQUENCE</scope>
    <source>
        <strain evidence="6">Ch08T</strain>
    </source>
</reference>
<proteinExistence type="predicted"/>
<dbReference type="GO" id="GO:0016020">
    <property type="term" value="C:membrane"/>
    <property type="evidence" value="ECO:0007669"/>
    <property type="project" value="UniProtKB-SubCell"/>
</dbReference>
<dbReference type="InterPro" id="IPR032808">
    <property type="entry name" value="DoxX"/>
</dbReference>
<protein>
    <submittedName>
        <fullName evidence="6">DoxX family membrane protein</fullName>
    </submittedName>
</protein>
<dbReference type="EMBL" id="CP155447">
    <property type="protein sequence ID" value="XBH01993.1"/>
    <property type="molecule type" value="Genomic_DNA"/>
</dbReference>
<organism evidence="6">
    <name type="scientific">Singulisphaera sp. Ch08</name>
    <dbReference type="NCBI Taxonomy" id="3120278"/>
    <lineage>
        <taxon>Bacteria</taxon>
        <taxon>Pseudomonadati</taxon>
        <taxon>Planctomycetota</taxon>
        <taxon>Planctomycetia</taxon>
        <taxon>Isosphaerales</taxon>
        <taxon>Isosphaeraceae</taxon>
        <taxon>Singulisphaera</taxon>
    </lineage>
</organism>
<dbReference type="RefSeq" id="WP_406694736.1">
    <property type="nucleotide sequence ID" value="NZ_CP155447.1"/>
</dbReference>
<feature type="transmembrane region" description="Helical" evidence="5">
    <location>
        <begin position="80"/>
        <end position="98"/>
    </location>
</feature>
<keyword evidence="3 5" id="KW-1133">Transmembrane helix</keyword>
<evidence type="ECO:0000313" key="6">
    <source>
        <dbReference type="EMBL" id="XBH01993.1"/>
    </source>
</evidence>
<evidence type="ECO:0000256" key="1">
    <source>
        <dbReference type="ARBA" id="ARBA00004141"/>
    </source>
</evidence>
<evidence type="ECO:0000256" key="5">
    <source>
        <dbReference type="SAM" id="Phobius"/>
    </source>
</evidence>
<keyword evidence="2 5" id="KW-0812">Transmembrane</keyword>
<name>A0AAU7CA38_9BACT</name>
<sequence length="137" mass="14828">MPALTTDSLSSIYIPLRLIYGLVPIVAGLDKFFNLLTQWDKYLPTSVAGVLPISPHTFMLVVGVIEIVAGLAVLTKFTRLGAYVVMAWLVLIALNLILVGDLDIAVRDLVMAAGAYTLGQVAAFRKERWVPVALSSN</sequence>